<evidence type="ECO:0000259" key="4">
    <source>
        <dbReference type="PROSITE" id="PS51898"/>
    </source>
</evidence>
<dbReference type="PANTHER" id="PTHR30349:SF64">
    <property type="entry name" value="PROPHAGE INTEGRASE INTD-RELATED"/>
    <property type="match status" value="1"/>
</dbReference>
<gene>
    <name evidence="5" type="ORF">J8N05_14805</name>
</gene>
<dbReference type="GO" id="GO:0006310">
    <property type="term" value="P:DNA recombination"/>
    <property type="evidence" value="ECO:0007669"/>
    <property type="project" value="UniProtKB-KW"/>
</dbReference>
<dbReference type="InterPro" id="IPR013762">
    <property type="entry name" value="Integrase-like_cat_sf"/>
</dbReference>
<proteinExistence type="inferred from homology"/>
<dbReference type="AlphaFoldDB" id="A0A940XV42"/>
<organism evidence="5 6">
    <name type="scientific">Streptomyces liliiviolaceus</name>
    <dbReference type="NCBI Taxonomy" id="2823109"/>
    <lineage>
        <taxon>Bacteria</taxon>
        <taxon>Bacillati</taxon>
        <taxon>Actinomycetota</taxon>
        <taxon>Actinomycetes</taxon>
        <taxon>Kitasatosporales</taxon>
        <taxon>Streptomycetaceae</taxon>
        <taxon>Streptomyces</taxon>
    </lineage>
</organism>
<dbReference type="SUPFAM" id="SSF56349">
    <property type="entry name" value="DNA breaking-rejoining enzymes"/>
    <property type="match status" value="1"/>
</dbReference>
<dbReference type="PANTHER" id="PTHR30349">
    <property type="entry name" value="PHAGE INTEGRASE-RELATED"/>
    <property type="match status" value="1"/>
</dbReference>
<dbReference type="Proteomes" id="UP000677413">
    <property type="component" value="Unassembled WGS sequence"/>
</dbReference>
<dbReference type="Gene3D" id="1.10.150.130">
    <property type="match status" value="1"/>
</dbReference>
<evidence type="ECO:0000256" key="1">
    <source>
        <dbReference type="ARBA" id="ARBA00008857"/>
    </source>
</evidence>
<keyword evidence="6" id="KW-1185">Reference proteome</keyword>
<keyword evidence="3" id="KW-0233">DNA recombination</keyword>
<feature type="domain" description="Tyr recombinase" evidence="4">
    <location>
        <begin position="110"/>
        <end position="320"/>
    </location>
</feature>
<comment type="caution">
    <text evidence="5">The sequence shown here is derived from an EMBL/GenBank/DDBJ whole genome shotgun (WGS) entry which is preliminary data.</text>
</comment>
<evidence type="ECO:0000256" key="3">
    <source>
        <dbReference type="ARBA" id="ARBA00023172"/>
    </source>
</evidence>
<dbReference type="Pfam" id="PF00589">
    <property type="entry name" value="Phage_integrase"/>
    <property type="match status" value="1"/>
</dbReference>
<comment type="similarity">
    <text evidence="1">Belongs to the 'phage' integrase family.</text>
</comment>
<protein>
    <submittedName>
        <fullName evidence="5">Tyrosine-type recombinase/integrase</fullName>
    </submittedName>
</protein>
<dbReference type="GO" id="GO:0015074">
    <property type="term" value="P:DNA integration"/>
    <property type="evidence" value="ECO:0007669"/>
    <property type="project" value="InterPro"/>
</dbReference>
<reference evidence="5 6" key="1">
    <citation type="submission" date="2021-04" db="EMBL/GenBank/DDBJ databases">
        <authorList>
            <person name="Tang X."/>
            <person name="Zhou X."/>
            <person name="Chen X."/>
            <person name="Cernava T."/>
            <person name="Zhang C."/>
        </authorList>
    </citation>
    <scope>NUCLEOTIDE SEQUENCE [LARGE SCALE GENOMIC DNA]</scope>
    <source>
        <strain evidence="5 6">BH-SS-21</strain>
    </source>
</reference>
<dbReference type="InterPro" id="IPR002104">
    <property type="entry name" value="Integrase_catalytic"/>
</dbReference>
<dbReference type="PROSITE" id="PS51898">
    <property type="entry name" value="TYR_RECOMBINASE"/>
    <property type="match status" value="1"/>
</dbReference>
<keyword evidence="2" id="KW-0238">DNA-binding</keyword>
<dbReference type="InterPro" id="IPR011010">
    <property type="entry name" value="DNA_brk_join_enz"/>
</dbReference>
<evidence type="ECO:0000256" key="2">
    <source>
        <dbReference type="ARBA" id="ARBA00023125"/>
    </source>
</evidence>
<dbReference type="InterPro" id="IPR010998">
    <property type="entry name" value="Integrase_recombinase_N"/>
</dbReference>
<dbReference type="GO" id="GO:0003677">
    <property type="term" value="F:DNA binding"/>
    <property type="evidence" value="ECO:0007669"/>
    <property type="project" value="UniProtKB-KW"/>
</dbReference>
<accession>A0A940XV42</accession>
<dbReference type="EMBL" id="JAGPYQ010000001">
    <property type="protein sequence ID" value="MBQ0849468.1"/>
    <property type="molecule type" value="Genomic_DNA"/>
</dbReference>
<evidence type="ECO:0000313" key="5">
    <source>
        <dbReference type="EMBL" id="MBQ0849468.1"/>
    </source>
</evidence>
<name>A0A940XV42_9ACTN</name>
<evidence type="ECO:0000313" key="6">
    <source>
        <dbReference type="Proteomes" id="UP000677413"/>
    </source>
</evidence>
<dbReference type="Gene3D" id="1.10.443.10">
    <property type="entry name" value="Intergrase catalytic core"/>
    <property type="match status" value="1"/>
</dbReference>
<dbReference type="InterPro" id="IPR050090">
    <property type="entry name" value="Tyrosine_recombinase_XerCD"/>
</dbReference>
<sequence>MNLPVAFFARRFIERRHTRSKNDNTTNTYDSHLRNHILPFAGQRLAATLCRRDSAALVDFLLARPSLGSAYTVVQIFKTWRILVHYMLDEDVPLPRNIVARIDLPEITPRVRAPLTPAQVTAVAAAMRLVAPRYEIFIWLAACAGLRQGETLGLRHGHINRDEGRLHIQEQRQHGKAVALKTKASRATLPVDHFLMERMDRHVLQFTGPEPVTHGAVRPHPARACTEPPDEDLLVTNRFGRPVLNSDFHSQWKKALEVAGLPPDTRFQDLKHFYTTTLGACGRHDPKTVQALSRHAEFSETWDTYAHPPVAAEEVTVTAFSSVFA</sequence>